<gene>
    <name evidence="3" type="ORF">HPG69_004456</name>
</gene>
<keyword evidence="2" id="KW-0472">Membrane</keyword>
<protein>
    <submittedName>
        <fullName evidence="3">Uncharacterized protein</fullName>
    </submittedName>
</protein>
<evidence type="ECO:0000256" key="1">
    <source>
        <dbReference type="SAM" id="MobiDB-lite"/>
    </source>
</evidence>
<proteinExistence type="predicted"/>
<keyword evidence="2" id="KW-1133">Transmembrane helix</keyword>
<dbReference type="AlphaFoldDB" id="A0A7J7FA40"/>
<sequence>MKDCEYQQISPGAAPPPAAPPGPGPGPPPPAAAPRWSSSGSGSIGRRPRRKWEVFPGRNRFYCGGRLMLAGHGGVFALTLLLILTTTVLFFVFDCPFLARQLTLAIPIIAAILFFFVMSCLLQTSFTDPGILPRATVCEAAALEKQIGEAPPPAEALSPSSLIGEEA</sequence>
<comment type="caution">
    <text evidence="3">The sequence shown here is derived from an EMBL/GenBank/DDBJ whole genome shotgun (WGS) entry which is preliminary data.</text>
</comment>
<feature type="compositionally biased region" description="Pro residues" evidence="1">
    <location>
        <begin position="13"/>
        <end position="32"/>
    </location>
</feature>
<keyword evidence="2" id="KW-0812">Transmembrane</keyword>
<accession>A0A7J7FA40</accession>
<evidence type="ECO:0000256" key="2">
    <source>
        <dbReference type="SAM" id="Phobius"/>
    </source>
</evidence>
<feature type="transmembrane region" description="Helical" evidence="2">
    <location>
        <begin position="104"/>
        <end position="122"/>
    </location>
</feature>
<evidence type="ECO:0000313" key="3">
    <source>
        <dbReference type="EMBL" id="KAF5924584.1"/>
    </source>
</evidence>
<keyword evidence="4" id="KW-1185">Reference proteome</keyword>
<dbReference type="EMBL" id="JACDTQ010000948">
    <property type="protein sequence ID" value="KAF5924584.1"/>
    <property type="molecule type" value="Genomic_DNA"/>
</dbReference>
<evidence type="ECO:0000313" key="4">
    <source>
        <dbReference type="Proteomes" id="UP000551758"/>
    </source>
</evidence>
<feature type="transmembrane region" description="Helical" evidence="2">
    <location>
        <begin position="67"/>
        <end position="92"/>
    </location>
</feature>
<dbReference type="Proteomes" id="UP000551758">
    <property type="component" value="Unassembled WGS sequence"/>
</dbReference>
<name>A0A7J7FA40_DICBM</name>
<reference evidence="3 4" key="1">
    <citation type="journal article" date="2020" name="Mol. Biol. Evol.">
        <title>Interspecific Gene Flow and the Evolution of Specialization in Black and White Rhinoceros.</title>
        <authorList>
            <person name="Moodley Y."/>
            <person name="Westbury M.V."/>
            <person name="Russo I.M."/>
            <person name="Gopalakrishnan S."/>
            <person name="Rakotoarivelo A."/>
            <person name="Olsen R.A."/>
            <person name="Prost S."/>
            <person name="Tunstall T."/>
            <person name="Ryder O.A."/>
            <person name="Dalen L."/>
            <person name="Bruford M.W."/>
        </authorList>
    </citation>
    <scope>NUCLEOTIDE SEQUENCE [LARGE SCALE GENOMIC DNA]</scope>
    <source>
        <strain evidence="3">SBR-YM</strain>
        <tissue evidence="3">Skin</tissue>
    </source>
</reference>
<feature type="compositionally biased region" description="Low complexity" evidence="1">
    <location>
        <begin position="33"/>
        <end position="45"/>
    </location>
</feature>
<feature type="region of interest" description="Disordered" evidence="1">
    <location>
        <begin position="1"/>
        <end position="48"/>
    </location>
</feature>
<organism evidence="3 4">
    <name type="scientific">Diceros bicornis minor</name>
    <name type="common">South-central black rhinoceros</name>
    <dbReference type="NCBI Taxonomy" id="77932"/>
    <lineage>
        <taxon>Eukaryota</taxon>
        <taxon>Metazoa</taxon>
        <taxon>Chordata</taxon>
        <taxon>Craniata</taxon>
        <taxon>Vertebrata</taxon>
        <taxon>Euteleostomi</taxon>
        <taxon>Mammalia</taxon>
        <taxon>Eutheria</taxon>
        <taxon>Laurasiatheria</taxon>
        <taxon>Perissodactyla</taxon>
        <taxon>Rhinocerotidae</taxon>
        <taxon>Diceros</taxon>
    </lineage>
</organism>